<reference evidence="3" key="1">
    <citation type="journal article" date="2023" name="bioRxiv">
        <title>Complete genome of the Medicago anthracnose fungus, Colletotrichum destructivum, reveals a mini-chromosome-like region within a core chromosome.</title>
        <authorList>
            <person name="Lapalu N."/>
            <person name="Simon A."/>
            <person name="Lu A."/>
            <person name="Plaumann P.-L."/>
            <person name="Amselem J."/>
            <person name="Pigne S."/>
            <person name="Auger A."/>
            <person name="Koch C."/>
            <person name="Dallery J.-F."/>
            <person name="O'Connell R.J."/>
        </authorList>
    </citation>
    <scope>NUCLEOTIDE SEQUENCE [LARGE SCALE GENOMIC DNA]</scope>
    <source>
        <strain evidence="3">CBS 520.97</strain>
    </source>
</reference>
<feature type="compositionally biased region" description="Polar residues" evidence="1">
    <location>
        <begin position="517"/>
        <end position="526"/>
    </location>
</feature>
<protein>
    <submittedName>
        <fullName evidence="2">Uncharacterized protein</fullName>
    </submittedName>
</protein>
<evidence type="ECO:0000256" key="1">
    <source>
        <dbReference type="SAM" id="MobiDB-lite"/>
    </source>
</evidence>
<dbReference type="RefSeq" id="XP_062776413.1">
    <property type="nucleotide sequence ID" value="XM_062920362.1"/>
</dbReference>
<proteinExistence type="predicted"/>
<organism evidence="2 3">
    <name type="scientific">Colletotrichum destructivum</name>
    <dbReference type="NCBI Taxonomy" id="34406"/>
    <lineage>
        <taxon>Eukaryota</taxon>
        <taxon>Fungi</taxon>
        <taxon>Dikarya</taxon>
        <taxon>Ascomycota</taxon>
        <taxon>Pezizomycotina</taxon>
        <taxon>Sordariomycetes</taxon>
        <taxon>Hypocreomycetidae</taxon>
        <taxon>Glomerellales</taxon>
        <taxon>Glomerellaceae</taxon>
        <taxon>Colletotrichum</taxon>
        <taxon>Colletotrichum destructivum species complex</taxon>
    </lineage>
</organism>
<dbReference type="EMBL" id="CP137307">
    <property type="protein sequence ID" value="WQF79189.1"/>
    <property type="molecule type" value="Genomic_DNA"/>
</dbReference>
<dbReference type="Proteomes" id="UP001322277">
    <property type="component" value="Chromosome 3"/>
</dbReference>
<gene>
    <name evidence="2" type="ORF">CDEST_04203</name>
</gene>
<feature type="region of interest" description="Disordered" evidence="1">
    <location>
        <begin position="517"/>
        <end position="566"/>
    </location>
</feature>
<evidence type="ECO:0000313" key="2">
    <source>
        <dbReference type="EMBL" id="WQF79189.1"/>
    </source>
</evidence>
<accession>A0AAX4I724</accession>
<evidence type="ECO:0000313" key="3">
    <source>
        <dbReference type="Proteomes" id="UP001322277"/>
    </source>
</evidence>
<name>A0AAX4I724_9PEZI</name>
<sequence length="566" mass="65561">MHCYYYGAQAWTHRTISSLSLIKSPIRLSHLHHPTCSRWAKMTAEIRKEAIKRERMIDKAHFLGYDYVNGNLEYKNIPRVHVDRLRELCFPDTIEDAQRRAQAVAEGQKLFKDKAWFSTQSLFYDLRFSHPEMKTCSSLRRDLGELVKMGACDSLSRRAAEMEKAFREREEIRRDRRGIFARYGRLEQQAAFDIDLFRKAYFEKDGRPDRRVTPHAMILVNVDLGVAWSLQTMAAATDGLHFQHQIHTSSGGVCVIGWNQNEVTSCMAEWMNEHGDGEEEEDEQDLRDVFVKWADAFERHQDYLVNKEETDARGELDQVQSHRTGFTEMRLEDVLGSYLVGCPVLWKDYPDYSEAFSLNIRPASRPVEDAGFLVADMKFGVVKGTMILSFSQEQLKLVRSDTEEGWSGERVEDLGDLWLRERPEDLTYRLLYGERHESVPVRTLPPLKKREPNALQRSGFRRVYFTWKGYEKTGGLAVMDDGYLDFNKTCTAFQGVTRMLILGDTTLSFEGFKLRDSSPTPGWTTDRSTRGASRREKKREEDRETSSDSEDNVGFVIPDRTRTAQR</sequence>
<dbReference type="GeneID" id="87940706"/>
<dbReference type="AlphaFoldDB" id="A0AAX4I724"/>
<keyword evidence="3" id="KW-1185">Reference proteome</keyword>
<dbReference type="KEGG" id="cdet:87940706"/>